<feature type="compositionally biased region" description="Low complexity" evidence="1">
    <location>
        <begin position="281"/>
        <end position="299"/>
    </location>
</feature>
<feature type="compositionally biased region" description="Acidic residues" evidence="1">
    <location>
        <begin position="563"/>
        <end position="576"/>
    </location>
</feature>
<dbReference type="EMBL" id="DF849332">
    <property type="protein sequence ID" value="GAT56714.1"/>
    <property type="molecule type" value="Genomic_DNA"/>
</dbReference>
<keyword evidence="3" id="KW-1185">Reference proteome</keyword>
<protein>
    <submittedName>
        <fullName evidence="2">Uncharacterized protein</fullName>
    </submittedName>
</protein>
<feature type="compositionally biased region" description="Polar residues" evidence="1">
    <location>
        <begin position="217"/>
        <end position="238"/>
    </location>
</feature>
<sequence length="809" mass="85685">MPANKEVKEIEETKRTHPFEHTCYRGNQLPPHSRGNVGDIFFNDTPTKPALYTRLADGWTIWLGSKAPTPCPVDGFEGYVLMLDKQLRTFGWLVQSPTIFLDTAEGVLKKFLQKEQRLKQQGKATGSDPKPSSSANAKGPRVSEATGTGAGQASGASGSSSRQPESVSAPPNLSNKPATTSPASKPTTSPSSAAANSKSKSRPPSRSGAPAPSQPSNVISPGSVPTTSAPTSANRTQLGSMPPPPSSKPSKTTGSNAAKKPSVVPYTTKPASQSIPSSSKPTPRAPVSVSSASAGTGTPAPTPKRKKVSPPMPLPTTTAPSPSPKTIPAKRPTSQTPLPDAPRPAKKPRVAANPHPQDDDDIIMLSDAPDPAAQALAQKNLLYKKALAPVKDKLKSIRNTPRPFATSFAEADAFISDADPNNLEQTEMMRKSYAYAEGLKVAVREVHEKIDKVCRVKKKKDATLDVDEWTEGMWAYAQRFWRVEGVGTMRDFANRLAPNTTPWVVLKGLEAERNPNANANAKAAMPAAMEAVMPTPTPDVAAASAASMTDDIELPDRAPSPEPEPEPEAPMEQDDDVITKTPPSAQAPRTPEPPNPSPHADADDIKAEPTTPTISRRVPASLAKPDDVIDLTLDSDDEEEPSSASKAYVASISASAPESTSVPGRRPSTPVHRRSPTPVEEPMSALPSVESNAAPQPPVDAATTSRVGLDLASEPREPTPPVNDIIQVDQVDVVDPDVDVDVDIDILPPPTSFGTPPPTTADDGVVMSEAEPEPEPEPQPSSVPEVPNGRDEDVIEIIDSDDERVVTKP</sequence>
<gene>
    <name evidence="2" type="ORF">MCHLO_13338</name>
</gene>
<feature type="region of interest" description="Disordered" evidence="1">
    <location>
        <begin position="118"/>
        <end position="365"/>
    </location>
</feature>
<proteinExistence type="predicted"/>
<feature type="region of interest" description="Disordered" evidence="1">
    <location>
        <begin position="552"/>
        <end position="706"/>
    </location>
</feature>
<feature type="compositionally biased region" description="Low complexity" evidence="1">
    <location>
        <begin position="145"/>
        <end position="161"/>
    </location>
</feature>
<evidence type="ECO:0000256" key="1">
    <source>
        <dbReference type="SAM" id="MobiDB-lite"/>
    </source>
</evidence>
<accession>A0ABQ0M068</accession>
<feature type="compositionally biased region" description="Low complexity" evidence="1">
    <location>
        <begin position="315"/>
        <end position="327"/>
    </location>
</feature>
<feature type="compositionally biased region" description="Pro residues" evidence="1">
    <location>
        <begin position="747"/>
        <end position="759"/>
    </location>
</feature>
<feature type="compositionally biased region" description="Low complexity" evidence="1">
    <location>
        <begin position="176"/>
        <end position="216"/>
    </location>
</feature>
<organism evidence="2 3">
    <name type="scientific">Mycena chlorophos</name>
    <name type="common">Agaric fungus</name>
    <name type="synonym">Agaricus chlorophos</name>
    <dbReference type="NCBI Taxonomy" id="658473"/>
    <lineage>
        <taxon>Eukaryota</taxon>
        <taxon>Fungi</taxon>
        <taxon>Dikarya</taxon>
        <taxon>Basidiomycota</taxon>
        <taxon>Agaricomycotina</taxon>
        <taxon>Agaricomycetes</taxon>
        <taxon>Agaricomycetidae</taxon>
        <taxon>Agaricales</taxon>
        <taxon>Marasmiineae</taxon>
        <taxon>Mycenaceae</taxon>
        <taxon>Mycena</taxon>
    </lineage>
</organism>
<feature type="compositionally biased region" description="Acidic residues" evidence="1">
    <location>
        <begin position="793"/>
        <end position="802"/>
    </location>
</feature>
<feature type="non-terminal residue" evidence="2">
    <location>
        <position position="809"/>
    </location>
</feature>
<feature type="region of interest" description="Disordered" evidence="1">
    <location>
        <begin position="741"/>
        <end position="809"/>
    </location>
</feature>
<evidence type="ECO:0000313" key="2">
    <source>
        <dbReference type="EMBL" id="GAT56714.1"/>
    </source>
</evidence>
<dbReference type="Proteomes" id="UP000815677">
    <property type="component" value="Unassembled WGS sequence"/>
</dbReference>
<reference evidence="2" key="1">
    <citation type="submission" date="2014-09" db="EMBL/GenBank/DDBJ databases">
        <title>Genome sequence of the luminous mushroom Mycena chlorophos for searching fungal bioluminescence genes.</title>
        <authorList>
            <person name="Tanaka Y."/>
            <person name="Kasuga D."/>
            <person name="Oba Y."/>
            <person name="Hase S."/>
            <person name="Sato K."/>
            <person name="Oba Y."/>
            <person name="Sakakibara Y."/>
        </authorList>
    </citation>
    <scope>NUCLEOTIDE SEQUENCE</scope>
</reference>
<feature type="compositionally biased region" description="Polar residues" evidence="1">
    <location>
        <begin position="269"/>
        <end position="280"/>
    </location>
</feature>
<feature type="compositionally biased region" description="Polar residues" evidence="1">
    <location>
        <begin position="162"/>
        <end position="175"/>
    </location>
</feature>
<evidence type="ECO:0000313" key="3">
    <source>
        <dbReference type="Proteomes" id="UP000815677"/>
    </source>
</evidence>
<feature type="compositionally biased region" description="Polar residues" evidence="1">
    <location>
        <begin position="652"/>
        <end position="662"/>
    </location>
</feature>
<name>A0ABQ0M068_MYCCL</name>